<proteinExistence type="inferred from homology"/>
<evidence type="ECO:0000256" key="1">
    <source>
        <dbReference type="ARBA" id="ARBA00022499"/>
    </source>
</evidence>
<evidence type="ECO:0000256" key="8">
    <source>
        <dbReference type="ARBA" id="ARBA00049598"/>
    </source>
</evidence>
<keyword evidence="14" id="KW-0175">Coiled coil</keyword>
<organism evidence="17 19">
    <name type="scientific">Verticillium longisporum</name>
    <name type="common">Verticillium dahliae var. longisporum</name>
    <dbReference type="NCBI Taxonomy" id="100787"/>
    <lineage>
        <taxon>Eukaryota</taxon>
        <taxon>Fungi</taxon>
        <taxon>Dikarya</taxon>
        <taxon>Ascomycota</taxon>
        <taxon>Pezizomycotina</taxon>
        <taxon>Sordariomycetes</taxon>
        <taxon>Hypocreomycetidae</taxon>
        <taxon>Glomerellales</taxon>
        <taxon>Plectosphaerellaceae</taxon>
        <taxon>Verticillium</taxon>
    </lineage>
</organism>
<sequence>MATTPAAGPSGAASTSSSNDPLLTTLCAICHIQPPKYKCPACDTRTCSLPCTRRHKAWSSCSGIRDATAYVPRAQLRTPAGVDHDYNFLHGIERAVQRAEREIVEERRLLAEDELRPVEIRSVQWRRQKDGSKKKVLVTEVLRNGGRDGAGPGPGAAGGGVRPDLSKQMRRRLATFGIHVRRAPTGMSRQKENGTNVHKASGRIHWQVEWLLLEPGEAKEADSKVEVGADDNADNSSSEEEHDEHAGRNKIPTTRFLGKAMDNAPLYSAFGHGHRAHLNAMRRKEEQQQRSPFDVAADPSTKPKSRPKQPPPQAATQSQDPSTGTWLPGHYVLQPHPHPAWKPYAGATHFKLAAPEPEDMPKDKYRFFISPVRSPFAAAPSSEAKVPVHALDPTTSLAEALRDTTVLEFPTIYALPADAALPSAFALTPKRDPAGAAQKRKRDAANQSRRPQDQKGKKKPRRRLEDGEVASDDDDNDDAGSGQGGTGNLMEIVAEESLGDDDDEDEVDATSSSGSDDSDGEDDATINASIARKLASLGRI</sequence>
<dbReference type="STRING" id="100787.A0A0G4MT39"/>
<evidence type="ECO:0000259" key="16">
    <source>
        <dbReference type="PROSITE" id="PS51083"/>
    </source>
</evidence>
<evidence type="ECO:0000256" key="13">
    <source>
        <dbReference type="PROSITE-ProRule" id="PRU00453"/>
    </source>
</evidence>
<dbReference type="PANTHER" id="PTHR13483:SF11">
    <property type="entry name" value="ZINC FINGER HIT DOMAIN-CONTAINING PROTEIN 3"/>
    <property type="match status" value="1"/>
</dbReference>
<keyword evidence="19" id="KW-1185">Reference proteome</keyword>
<feature type="compositionally biased region" description="Gly residues" evidence="15">
    <location>
        <begin position="147"/>
        <end position="161"/>
    </location>
</feature>
<evidence type="ECO:0000256" key="2">
    <source>
        <dbReference type="ARBA" id="ARBA00022517"/>
    </source>
</evidence>
<dbReference type="Pfam" id="PF25790">
    <property type="entry name" value="BCD1"/>
    <property type="match status" value="1"/>
</dbReference>
<dbReference type="EMBL" id="JAEMWZ010000389">
    <property type="protein sequence ID" value="KAG7119709.1"/>
    <property type="molecule type" value="Genomic_DNA"/>
</dbReference>
<dbReference type="GO" id="GO:0008270">
    <property type="term" value="F:zinc ion binding"/>
    <property type="evidence" value="ECO:0007669"/>
    <property type="project" value="UniProtKB-UniRule"/>
</dbReference>
<comment type="subunit">
    <text evidence="10">Interacts with FBL, SNU13, NOP58, NUFIP1, RUVBL1, RUVBL2 and TAF9. Interacts (via HIT-type zinc finger) with the RUVBL1/RUVBL2 complex in the presence of ADP.</text>
</comment>
<dbReference type="PROSITE" id="PS51083">
    <property type="entry name" value="ZF_HIT"/>
    <property type="match status" value="1"/>
</dbReference>
<evidence type="ECO:0000256" key="12">
    <source>
        <dbReference type="ARBA" id="ARBA00077531"/>
    </source>
</evidence>
<feature type="region of interest" description="Disordered" evidence="15">
    <location>
        <begin position="221"/>
        <end position="255"/>
    </location>
</feature>
<keyword evidence="6" id="KW-0862">Zinc</keyword>
<feature type="coiled-coil region" evidence="14">
    <location>
        <begin position="89"/>
        <end position="116"/>
    </location>
</feature>
<evidence type="ECO:0000313" key="18">
    <source>
        <dbReference type="EMBL" id="KAG7119709.1"/>
    </source>
</evidence>
<keyword evidence="5 13" id="KW-0863">Zinc-finger</keyword>
<reference evidence="18" key="2">
    <citation type="journal article" date="2021" name="Mol. Plant Pathol.">
        <title>A 20-kb lineage-specific genomic region tames virulence in pathogenic amphidiploid Verticillium longisporum.</title>
        <authorList>
            <person name="Harting R."/>
            <person name="Starke J."/>
            <person name="Kusch H."/>
            <person name="Poggeler S."/>
            <person name="Maurus I."/>
            <person name="Schluter R."/>
            <person name="Landesfeind M."/>
            <person name="Bulla I."/>
            <person name="Nowrousian M."/>
            <person name="de Jonge R."/>
            <person name="Stahlhut G."/>
            <person name="Hoff K.J."/>
            <person name="Asshauer K.P."/>
            <person name="Thurmer A."/>
            <person name="Stanke M."/>
            <person name="Daniel R."/>
            <person name="Morgenstern B."/>
            <person name="Thomma B.P.H.J."/>
            <person name="Kronstad J.W."/>
            <person name="Braus-Stromeyer S.A."/>
            <person name="Braus G.H."/>
        </authorList>
    </citation>
    <scope>NUCLEOTIDE SEQUENCE</scope>
    <source>
        <strain evidence="18">Vl32</strain>
    </source>
</reference>
<dbReference type="FunFam" id="3.30.60.190:FF:000001">
    <property type="entry name" value="box C/D snoRNA protein 1"/>
    <property type="match status" value="1"/>
</dbReference>
<feature type="region of interest" description="Disordered" evidence="15">
    <location>
        <begin position="144"/>
        <end position="164"/>
    </location>
</feature>
<evidence type="ECO:0000313" key="17">
    <source>
        <dbReference type="EMBL" id="CRK37431.1"/>
    </source>
</evidence>
<comment type="function">
    <text evidence="8">Required for box C/D snoRNAs accumulation involved in snoRNA processing, snoRNA transport to the nucleolus and ribosome biogenesis.</text>
</comment>
<dbReference type="SUPFAM" id="SSF144232">
    <property type="entry name" value="HIT/MYND zinc finger-like"/>
    <property type="match status" value="1"/>
</dbReference>
<dbReference type="GO" id="GO:0005634">
    <property type="term" value="C:nucleus"/>
    <property type="evidence" value="ECO:0007669"/>
    <property type="project" value="TreeGrafter"/>
</dbReference>
<dbReference type="EMBL" id="CVQH01024749">
    <property type="protein sequence ID" value="CRK37431.1"/>
    <property type="molecule type" value="Genomic_DNA"/>
</dbReference>
<dbReference type="InterPro" id="IPR057721">
    <property type="entry name" value="BCD1_alpha/beta"/>
</dbReference>
<comment type="similarity">
    <text evidence="9">Belongs to the BCD1 family.</text>
</comment>
<evidence type="ECO:0000256" key="14">
    <source>
        <dbReference type="SAM" id="Coils"/>
    </source>
</evidence>
<dbReference type="InterPro" id="IPR051639">
    <property type="entry name" value="BCD1"/>
</dbReference>
<keyword evidence="2" id="KW-0690">Ribosome biogenesis</keyword>
<protein>
    <recommendedName>
        <fullName evidence="11">Box C/D snoRNA protein 1</fullName>
    </recommendedName>
    <alternativeName>
        <fullName evidence="12">Zinc finger HIT domain-containing protein 6</fullName>
    </alternativeName>
</protein>
<dbReference type="GO" id="GO:0000463">
    <property type="term" value="P:maturation of LSU-rRNA from tricistronic rRNA transcript (SSU-rRNA, 5.8S rRNA, LSU-rRNA)"/>
    <property type="evidence" value="ECO:0007669"/>
    <property type="project" value="TreeGrafter"/>
</dbReference>
<feature type="compositionally biased region" description="Acidic residues" evidence="15">
    <location>
        <begin position="228"/>
        <end position="242"/>
    </location>
</feature>
<keyword evidence="4" id="KW-0479">Metal-binding</keyword>
<evidence type="ECO:0000256" key="10">
    <source>
        <dbReference type="ARBA" id="ARBA00061949"/>
    </source>
</evidence>
<dbReference type="GO" id="GO:0070761">
    <property type="term" value="C:pre-snoRNP complex"/>
    <property type="evidence" value="ECO:0007669"/>
    <property type="project" value="TreeGrafter"/>
</dbReference>
<dbReference type="Proteomes" id="UP000044602">
    <property type="component" value="Unassembled WGS sequence"/>
</dbReference>
<evidence type="ECO:0000256" key="11">
    <source>
        <dbReference type="ARBA" id="ARBA00068630"/>
    </source>
</evidence>
<gene>
    <name evidence="17" type="ORF">BN1708_001453</name>
    <name evidence="18" type="ORF">HYQ45_014847</name>
</gene>
<dbReference type="PANTHER" id="PTHR13483">
    <property type="entry name" value="BOX C_D SNORNA PROTEIN 1-RELATED"/>
    <property type="match status" value="1"/>
</dbReference>
<evidence type="ECO:0000256" key="5">
    <source>
        <dbReference type="ARBA" id="ARBA00022771"/>
    </source>
</evidence>
<dbReference type="Pfam" id="PF04438">
    <property type="entry name" value="zf-HIT"/>
    <property type="match status" value="1"/>
</dbReference>
<keyword evidence="1" id="KW-1017">Isopeptide bond</keyword>
<feature type="region of interest" description="Disordered" evidence="15">
    <location>
        <begin position="429"/>
        <end position="527"/>
    </location>
</feature>
<evidence type="ECO:0000256" key="15">
    <source>
        <dbReference type="SAM" id="MobiDB-lite"/>
    </source>
</evidence>
<evidence type="ECO:0000256" key="7">
    <source>
        <dbReference type="ARBA" id="ARBA00022843"/>
    </source>
</evidence>
<feature type="region of interest" description="Disordered" evidence="15">
    <location>
        <begin position="277"/>
        <end position="331"/>
    </location>
</feature>
<dbReference type="AlphaFoldDB" id="A0A0G4MT39"/>
<evidence type="ECO:0000256" key="9">
    <source>
        <dbReference type="ARBA" id="ARBA00049654"/>
    </source>
</evidence>
<name>A0A0G4MT39_VERLO</name>
<feature type="compositionally biased region" description="Polar residues" evidence="15">
    <location>
        <begin position="314"/>
        <end position="325"/>
    </location>
</feature>
<dbReference type="GO" id="GO:0000492">
    <property type="term" value="P:box C/D snoRNP assembly"/>
    <property type="evidence" value="ECO:0007669"/>
    <property type="project" value="TreeGrafter"/>
</dbReference>
<dbReference type="GO" id="GO:0048254">
    <property type="term" value="P:snoRNA localization"/>
    <property type="evidence" value="ECO:0007669"/>
    <property type="project" value="TreeGrafter"/>
</dbReference>
<evidence type="ECO:0000313" key="19">
    <source>
        <dbReference type="Proteomes" id="UP000044602"/>
    </source>
</evidence>
<keyword evidence="3" id="KW-0597">Phosphoprotein</keyword>
<dbReference type="InterPro" id="IPR007529">
    <property type="entry name" value="Znf_HIT"/>
</dbReference>
<reference evidence="17 19" key="1">
    <citation type="submission" date="2015-05" db="EMBL/GenBank/DDBJ databases">
        <authorList>
            <person name="Wang D.B."/>
            <person name="Wang M."/>
        </authorList>
    </citation>
    <scope>NUCLEOTIDE SEQUENCE [LARGE SCALE GENOMIC DNA]</scope>
    <source>
        <strain evidence="17">VL1</strain>
    </source>
</reference>
<evidence type="ECO:0000256" key="4">
    <source>
        <dbReference type="ARBA" id="ARBA00022723"/>
    </source>
</evidence>
<feature type="compositionally biased region" description="Acidic residues" evidence="15">
    <location>
        <begin position="467"/>
        <end position="478"/>
    </location>
</feature>
<accession>A0A0G4MT39</accession>
<evidence type="ECO:0000256" key="3">
    <source>
        <dbReference type="ARBA" id="ARBA00022553"/>
    </source>
</evidence>
<keyword evidence="7" id="KW-0832">Ubl conjugation</keyword>
<feature type="domain" description="HIT-type" evidence="16">
    <location>
        <begin position="27"/>
        <end position="61"/>
    </location>
</feature>
<feature type="non-terminal residue" evidence="17">
    <location>
        <position position="540"/>
    </location>
</feature>
<dbReference type="Proteomes" id="UP000689129">
    <property type="component" value="Unassembled WGS sequence"/>
</dbReference>
<feature type="compositionally biased region" description="Acidic residues" evidence="15">
    <location>
        <begin position="493"/>
        <end position="508"/>
    </location>
</feature>
<dbReference type="OrthoDB" id="272357at2759"/>
<dbReference type="CDD" id="cd23023">
    <property type="entry name" value="zf-HIT_BCD1"/>
    <property type="match status" value="1"/>
</dbReference>
<evidence type="ECO:0000256" key="6">
    <source>
        <dbReference type="ARBA" id="ARBA00022833"/>
    </source>
</evidence>
<dbReference type="Gene3D" id="3.30.60.190">
    <property type="match status" value="1"/>
</dbReference>